<feature type="region of interest" description="Disordered" evidence="11">
    <location>
        <begin position="119"/>
        <end position="152"/>
    </location>
</feature>
<comment type="similarity">
    <text evidence="10">Belongs to the DHHC palmitoyltransferase family.</text>
</comment>
<name>G8YM59_PICSO</name>
<sequence length="403" mass="47324">MLINQPSIMIRHLPWLNSCQSFCCFLSSLFPKVFCTTLLTWSYYTFVVDGAFSDFIVGSDKEHEEKHYFIASLVALFGGVLYFLCIYTYYRIIYRGPGSPQDYGELIIKDLKRVAGYKSKSDSSLGTNSNESASSALLGNEENPERFEEEKPPRELLEIHMLKTNGSGYRYCNKCSVWKPDRCHHCSTCNICVLRMDHHCPWFAICIGFHNQKFFAQFLMYITAYCGYVFFVSGYVLWDFFFSQEYVNRYLSLGLIFLLVLSFSFFITIGGFTCFSLYLIFKNKTTIEFQENRWNYRNAKNGNNFQYEFDERGKKKELGNIFDLGYRKNWTSVMGPSWIYWILPLSVTKSSVYDHLENGLNYEINDEAYEKWCHNAHLQDQLNRQLAEYRERLRGDRAASRTH</sequence>
<evidence type="ECO:0000313" key="13">
    <source>
        <dbReference type="EMBL" id="CCE88455.1"/>
    </source>
</evidence>
<feature type="compositionally biased region" description="Polar residues" evidence="11">
    <location>
        <begin position="122"/>
        <end position="137"/>
    </location>
</feature>
<dbReference type="STRING" id="559304.G8YM59"/>
<feature type="transmembrane region" description="Helical" evidence="10">
    <location>
        <begin position="250"/>
        <end position="281"/>
    </location>
</feature>
<dbReference type="HOGENOM" id="CLU_027721_0_0_1"/>
<dbReference type="AlphaFoldDB" id="G8YM59"/>
<keyword evidence="7" id="KW-0449">Lipoprotein</keyword>
<evidence type="ECO:0000256" key="5">
    <source>
        <dbReference type="ARBA" id="ARBA00023136"/>
    </source>
</evidence>
<evidence type="ECO:0000256" key="3">
    <source>
        <dbReference type="ARBA" id="ARBA00022692"/>
    </source>
</evidence>
<comment type="catalytic activity">
    <reaction evidence="9 10">
        <text>L-cysteinyl-[protein] + hexadecanoyl-CoA = S-hexadecanoyl-L-cysteinyl-[protein] + CoA</text>
        <dbReference type="Rhea" id="RHEA:36683"/>
        <dbReference type="Rhea" id="RHEA-COMP:10131"/>
        <dbReference type="Rhea" id="RHEA-COMP:11032"/>
        <dbReference type="ChEBI" id="CHEBI:29950"/>
        <dbReference type="ChEBI" id="CHEBI:57287"/>
        <dbReference type="ChEBI" id="CHEBI:57379"/>
        <dbReference type="ChEBI" id="CHEBI:74151"/>
        <dbReference type="EC" id="2.3.1.225"/>
    </reaction>
</comment>
<keyword evidence="8 10" id="KW-0012">Acyltransferase</keyword>
<keyword evidence="3 10" id="KW-0812">Transmembrane</keyword>
<dbReference type="EMBL" id="FO082054">
    <property type="protein sequence ID" value="CCE88455.1"/>
    <property type="molecule type" value="Genomic_DNA"/>
</dbReference>
<feature type="domain" description="Palmitoyltransferase DHHC" evidence="12">
    <location>
        <begin position="169"/>
        <end position="292"/>
    </location>
</feature>
<keyword evidence="5 10" id="KW-0472">Membrane</keyword>
<keyword evidence="4 10" id="KW-1133">Transmembrane helix</keyword>
<dbReference type="Proteomes" id="UP000005222">
    <property type="component" value="Chromosome F"/>
</dbReference>
<protein>
    <recommendedName>
        <fullName evidence="10">Palmitoyltransferase</fullName>
        <ecNumber evidence="10">2.3.1.225</ecNumber>
    </recommendedName>
</protein>
<evidence type="ECO:0000256" key="9">
    <source>
        <dbReference type="ARBA" id="ARBA00048048"/>
    </source>
</evidence>
<dbReference type="InterPro" id="IPR001594">
    <property type="entry name" value="Palmitoyltrfase_DHHC"/>
</dbReference>
<evidence type="ECO:0000256" key="8">
    <source>
        <dbReference type="ARBA" id="ARBA00023315"/>
    </source>
</evidence>
<evidence type="ECO:0000256" key="2">
    <source>
        <dbReference type="ARBA" id="ARBA00022679"/>
    </source>
</evidence>
<dbReference type="InterPro" id="IPR039859">
    <property type="entry name" value="PFA4/ZDH16/20/ERF2-like"/>
</dbReference>
<reference evidence="13 14" key="1">
    <citation type="journal article" date="2012" name="G3 (Bethesda)">
        <title>Pichia sorbitophila, an interspecies yeast hybrid reveals early steps of genome resolution following polyploidization.</title>
        <authorList>
            <person name="Leh Louis V."/>
            <person name="Despons L."/>
            <person name="Friedrich A."/>
            <person name="Martin T."/>
            <person name="Durrens P."/>
            <person name="Casaregola S."/>
            <person name="Neuveglise C."/>
            <person name="Fairhead C."/>
            <person name="Marck C."/>
            <person name="Cruz J.A."/>
            <person name="Straub M.L."/>
            <person name="Kugler V."/>
            <person name="Sacerdot C."/>
            <person name="Uzunov Z."/>
            <person name="Thierry A."/>
            <person name="Weiss S."/>
            <person name="Bleykasten C."/>
            <person name="De Montigny J."/>
            <person name="Jacques N."/>
            <person name="Jung P."/>
            <person name="Lemaire M."/>
            <person name="Mallet S."/>
            <person name="Morel G."/>
            <person name="Richard G.F."/>
            <person name="Sarkar A."/>
            <person name="Savel G."/>
            <person name="Schacherer J."/>
            <person name="Seret M.L."/>
            <person name="Talla E."/>
            <person name="Samson G."/>
            <person name="Jubin C."/>
            <person name="Poulain J."/>
            <person name="Vacherie B."/>
            <person name="Barbe V."/>
            <person name="Pelletier E."/>
            <person name="Sherman D.J."/>
            <person name="Westhof E."/>
            <person name="Weissenbach J."/>
            <person name="Baret P.V."/>
            <person name="Wincker P."/>
            <person name="Gaillardin C."/>
            <person name="Dujon B."/>
            <person name="Souciet J.L."/>
        </authorList>
    </citation>
    <scope>NUCLEOTIDE SEQUENCE [LARGE SCALE GENOMIC DNA]</scope>
    <source>
        <strain evidence="14">ATCC MYA-4447 / BCRC 22081 / CBS 7064 / NBRC 10061 / NRRL Y-12695</strain>
    </source>
</reference>
<evidence type="ECO:0000256" key="11">
    <source>
        <dbReference type="SAM" id="MobiDB-lite"/>
    </source>
</evidence>
<dbReference type="InParanoid" id="G8YM59"/>
<evidence type="ECO:0000256" key="4">
    <source>
        <dbReference type="ARBA" id="ARBA00022989"/>
    </source>
</evidence>
<dbReference type="GO" id="GO:0016020">
    <property type="term" value="C:membrane"/>
    <property type="evidence" value="ECO:0007669"/>
    <property type="project" value="UniProtKB-SubCell"/>
</dbReference>
<dbReference type="OrthoDB" id="302728at2759"/>
<dbReference type="EC" id="2.3.1.225" evidence="10"/>
<comment type="domain">
    <text evidence="10">The DHHC domain is required for palmitoyltransferase activity.</text>
</comment>
<feature type="transmembrane region" description="Helical" evidence="10">
    <location>
        <begin position="68"/>
        <end position="90"/>
    </location>
</feature>
<keyword evidence="6" id="KW-0564">Palmitate</keyword>
<dbReference type="Pfam" id="PF01529">
    <property type="entry name" value="DHHC"/>
    <property type="match status" value="1"/>
</dbReference>
<accession>G8YM59</accession>
<dbReference type="FunCoup" id="G8YM59">
    <property type="interactions" value="723"/>
</dbReference>
<organism evidence="13 14">
    <name type="scientific">Pichia sorbitophila (strain ATCC MYA-4447 / BCRC 22081 / CBS 7064 / NBRC 10061 / NRRL Y-12695)</name>
    <name type="common">Hybrid yeast</name>
    <dbReference type="NCBI Taxonomy" id="559304"/>
    <lineage>
        <taxon>Eukaryota</taxon>
        <taxon>Fungi</taxon>
        <taxon>Dikarya</taxon>
        <taxon>Ascomycota</taxon>
        <taxon>Saccharomycotina</taxon>
        <taxon>Pichiomycetes</taxon>
        <taxon>Debaryomycetaceae</taxon>
        <taxon>Millerozyma</taxon>
    </lineage>
</organism>
<dbReference type="PANTHER" id="PTHR12246">
    <property type="entry name" value="PALMITOYLTRANSFERASE ZDHHC16"/>
    <property type="match status" value="1"/>
</dbReference>
<evidence type="ECO:0000313" key="14">
    <source>
        <dbReference type="Proteomes" id="UP000005222"/>
    </source>
</evidence>
<comment type="subcellular location">
    <subcellularLocation>
        <location evidence="1">Membrane</location>
        <topology evidence="1">Multi-pass membrane protein</topology>
    </subcellularLocation>
</comment>
<evidence type="ECO:0000259" key="12">
    <source>
        <dbReference type="Pfam" id="PF01529"/>
    </source>
</evidence>
<gene>
    <name evidence="13" type="primary">Piso0_001962</name>
    <name evidence="13" type="ORF">GNLVRS01_PISO0F01721g</name>
</gene>
<evidence type="ECO:0000256" key="1">
    <source>
        <dbReference type="ARBA" id="ARBA00004141"/>
    </source>
</evidence>
<dbReference type="GO" id="GO:0019706">
    <property type="term" value="F:protein-cysteine S-palmitoyltransferase activity"/>
    <property type="evidence" value="ECO:0007669"/>
    <property type="project" value="UniProtKB-EC"/>
</dbReference>
<proteinExistence type="inferred from homology"/>
<dbReference type="PROSITE" id="PS50216">
    <property type="entry name" value="DHHC"/>
    <property type="match status" value="1"/>
</dbReference>
<evidence type="ECO:0000256" key="10">
    <source>
        <dbReference type="RuleBase" id="RU079119"/>
    </source>
</evidence>
<keyword evidence="14" id="KW-1185">Reference proteome</keyword>
<evidence type="ECO:0000256" key="6">
    <source>
        <dbReference type="ARBA" id="ARBA00023139"/>
    </source>
</evidence>
<keyword evidence="2 10" id="KW-0808">Transferase</keyword>
<feature type="transmembrane region" description="Helical" evidence="10">
    <location>
        <begin position="218"/>
        <end position="238"/>
    </location>
</feature>
<dbReference type="OMA" id="YTYFKVI"/>
<feature type="compositionally biased region" description="Basic and acidic residues" evidence="11">
    <location>
        <begin position="143"/>
        <end position="152"/>
    </location>
</feature>
<evidence type="ECO:0000256" key="7">
    <source>
        <dbReference type="ARBA" id="ARBA00023288"/>
    </source>
</evidence>
<dbReference type="eggNOG" id="KOG1315">
    <property type="taxonomic scope" value="Eukaryota"/>
</dbReference>